<evidence type="ECO:0000256" key="8">
    <source>
        <dbReference type="ARBA" id="ARBA00037801"/>
    </source>
</evidence>
<gene>
    <name evidence="20" type="primary">LOC108627435</name>
</gene>
<keyword evidence="7 16" id="KW-0472">Membrane</keyword>
<feature type="domain" description="Longin" evidence="17">
    <location>
        <begin position="11"/>
        <end position="114"/>
    </location>
</feature>
<dbReference type="PANTHER" id="PTHR21136:SF179">
    <property type="entry name" value="VESICLE ASSOCIATED MEMBRANE PROTEIN 7-RELATED"/>
    <property type="match status" value="1"/>
</dbReference>
<dbReference type="CDD" id="cd14824">
    <property type="entry name" value="Longin"/>
    <property type="match status" value="1"/>
</dbReference>
<dbReference type="InterPro" id="IPR042855">
    <property type="entry name" value="V_SNARE_CC"/>
</dbReference>
<organism evidence="19 20">
    <name type="scientific">Ceratina calcarata</name>
    <dbReference type="NCBI Taxonomy" id="156304"/>
    <lineage>
        <taxon>Eukaryota</taxon>
        <taxon>Metazoa</taxon>
        <taxon>Ecdysozoa</taxon>
        <taxon>Arthropoda</taxon>
        <taxon>Hexapoda</taxon>
        <taxon>Insecta</taxon>
        <taxon>Pterygota</taxon>
        <taxon>Neoptera</taxon>
        <taxon>Endopterygota</taxon>
        <taxon>Hymenoptera</taxon>
        <taxon>Apocrita</taxon>
        <taxon>Aculeata</taxon>
        <taxon>Apoidea</taxon>
        <taxon>Anthophila</taxon>
        <taxon>Apidae</taxon>
        <taxon>Ceratina</taxon>
        <taxon>Zadontomerus</taxon>
    </lineage>
</organism>
<dbReference type="RefSeq" id="XP_017884171.1">
    <property type="nucleotide sequence ID" value="XM_018028682.2"/>
</dbReference>
<dbReference type="GO" id="GO:0006906">
    <property type="term" value="P:vesicle fusion"/>
    <property type="evidence" value="ECO:0007669"/>
    <property type="project" value="TreeGrafter"/>
</dbReference>
<keyword evidence="19" id="KW-1185">Reference proteome</keyword>
<dbReference type="CDD" id="cd15871">
    <property type="entry name" value="R-SNARE_VAMP7"/>
    <property type="match status" value="1"/>
</dbReference>
<dbReference type="PRINTS" id="PR00219">
    <property type="entry name" value="SYNAPTOBREVN"/>
</dbReference>
<dbReference type="Proteomes" id="UP000694925">
    <property type="component" value="Unplaced"/>
</dbReference>
<dbReference type="GO" id="GO:0005794">
    <property type="term" value="C:Golgi apparatus"/>
    <property type="evidence" value="ECO:0007669"/>
    <property type="project" value="UniProtKB-SubCell"/>
</dbReference>
<dbReference type="GO" id="GO:0005484">
    <property type="term" value="F:SNAP receptor activity"/>
    <property type="evidence" value="ECO:0007669"/>
    <property type="project" value="TreeGrafter"/>
</dbReference>
<keyword evidence="5" id="KW-0653">Protein transport</keyword>
<dbReference type="GO" id="GO:0006887">
    <property type="term" value="P:exocytosis"/>
    <property type="evidence" value="ECO:0007669"/>
    <property type="project" value="TreeGrafter"/>
</dbReference>
<name>A0AAJ7J504_9HYME</name>
<dbReference type="FunFam" id="3.30.450.50:FF:000015">
    <property type="entry name" value="Synaptobrevin 2 isoform 1"/>
    <property type="match status" value="1"/>
</dbReference>
<dbReference type="SUPFAM" id="SSF58038">
    <property type="entry name" value="SNARE fusion complex"/>
    <property type="match status" value="1"/>
</dbReference>
<dbReference type="Pfam" id="PF13774">
    <property type="entry name" value="Longin"/>
    <property type="match status" value="1"/>
</dbReference>
<dbReference type="GO" id="GO:0030658">
    <property type="term" value="C:transport vesicle membrane"/>
    <property type="evidence" value="ECO:0007669"/>
    <property type="project" value="UniProtKB-SubCell"/>
</dbReference>
<evidence type="ECO:0000256" key="10">
    <source>
        <dbReference type="ARBA" id="ARBA00037845"/>
    </source>
</evidence>
<evidence type="ECO:0000256" key="16">
    <source>
        <dbReference type="SAM" id="Phobius"/>
    </source>
</evidence>
<evidence type="ECO:0000313" key="19">
    <source>
        <dbReference type="Proteomes" id="UP000694925"/>
    </source>
</evidence>
<evidence type="ECO:0000256" key="5">
    <source>
        <dbReference type="ARBA" id="ARBA00022927"/>
    </source>
</evidence>
<dbReference type="PROSITE" id="PS50859">
    <property type="entry name" value="LONGIN"/>
    <property type="match status" value="1"/>
</dbReference>
<dbReference type="SUPFAM" id="SSF64356">
    <property type="entry name" value="SNARE-like"/>
    <property type="match status" value="1"/>
</dbReference>
<evidence type="ECO:0000256" key="4">
    <source>
        <dbReference type="ARBA" id="ARBA00022692"/>
    </source>
</evidence>
<comment type="similarity">
    <text evidence="2">Belongs to the synaptobrevin family.</text>
</comment>
<evidence type="ECO:0000256" key="12">
    <source>
        <dbReference type="ARBA" id="ARBA00037875"/>
    </source>
</evidence>
<evidence type="ECO:0000256" key="1">
    <source>
        <dbReference type="ARBA" id="ARBA00004163"/>
    </source>
</evidence>
<dbReference type="PROSITE" id="PS50892">
    <property type="entry name" value="V_SNARE"/>
    <property type="match status" value="1"/>
</dbReference>
<evidence type="ECO:0000256" key="3">
    <source>
        <dbReference type="ARBA" id="ARBA00022448"/>
    </source>
</evidence>
<dbReference type="GeneID" id="108627435"/>
<dbReference type="AlphaFoldDB" id="A0AAJ7J504"/>
<dbReference type="GO" id="GO:0005765">
    <property type="term" value="C:lysosomal membrane"/>
    <property type="evidence" value="ECO:0007669"/>
    <property type="project" value="UniProtKB-SubCell"/>
</dbReference>
<evidence type="ECO:0000313" key="20">
    <source>
        <dbReference type="RefSeq" id="XP_017884171.1"/>
    </source>
</evidence>
<dbReference type="InterPro" id="IPR051097">
    <property type="entry name" value="Synaptobrevin-like_transport"/>
</dbReference>
<dbReference type="GO" id="GO:0030670">
    <property type="term" value="C:phagocytic vesicle membrane"/>
    <property type="evidence" value="ECO:0007669"/>
    <property type="project" value="UniProtKB-SubCell"/>
</dbReference>
<keyword evidence="4 16" id="KW-0812">Transmembrane</keyword>
<dbReference type="FunFam" id="1.20.5.110:FF:000004">
    <property type="entry name" value="Vesicle-associated membrane protein 7"/>
    <property type="match status" value="1"/>
</dbReference>
<dbReference type="InterPro" id="IPR001388">
    <property type="entry name" value="Synaptobrevin-like"/>
</dbReference>
<dbReference type="KEGG" id="ccal:108627435"/>
<evidence type="ECO:0000256" key="13">
    <source>
        <dbReference type="ARBA" id="ARBA00039269"/>
    </source>
</evidence>
<evidence type="ECO:0000256" key="9">
    <source>
        <dbReference type="ARBA" id="ARBA00037803"/>
    </source>
</evidence>
<comment type="subcellular location">
    <subcellularLocation>
        <location evidence="12">Cytoplasmic vesicle</location>
        <location evidence="12">Phagosome membrane</location>
        <topology evidence="12">Single-pass type IV membrane protein</topology>
    </subcellularLocation>
    <subcellularLocation>
        <location evidence="9">Cytoplasmic vesicle</location>
        <location evidence="9">Secretory vesicle membrane</location>
        <topology evidence="9">Single-pass type IV membrane protein</topology>
    </subcellularLocation>
    <subcellularLocation>
        <location evidence="1">Endoplasmic reticulum membrane</location>
        <topology evidence="1">Single-pass type IV membrane protein</topology>
    </subcellularLocation>
    <subcellularLocation>
        <location evidence="8">Golgi apparatus</location>
        <location evidence="8">trans-Golgi network membrane</location>
        <topology evidence="8">Single-pass type IV membrane protein</topology>
    </subcellularLocation>
    <subcellularLocation>
        <location evidence="10">Late endosome membrane</location>
        <topology evidence="10">Single-pass type IV membrane protein</topology>
    </subcellularLocation>
    <subcellularLocation>
        <location evidence="11">Lysosome membrane</location>
        <topology evidence="11">Single-pass type IV membrane protein</topology>
    </subcellularLocation>
</comment>
<evidence type="ECO:0000256" key="6">
    <source>
        <dbReference type="ARBA" id="ARBA00022989"/>
    </source>
</evidence>
<dbReference type="CTD" id="6845"/>
<dbReference type="GO" id="GO:0015031">
    <property type="term" value="P:protein transport"/>
    <property type="evidence" value="ECO:0007669"/>
    <property type="project" value="UniProtKB-KW"/>
</dbReference>
<evidence type="ECO:0000259" key="18">
    <source>
        <dbReference type="PROSITE" id="PS50892"/>
    </source>
</evidence>
<dbReference type="PANTHER" id="PTHR21136">
    <property type="entry name" value="SNARE PROTEINS"/>
    <property type="match status" value="1"/>
</dbReference>
<dbReference type="Gene3D" id="1.20.5.110">
    <property type="match status" value="1"/>
</dbReference>
<dbReference type="Pfam" id="PF00957">
    <property type="entry name" value="Synaptobrevin"/>
    <property type="match status" value="1"/>
</dbReference>
<evidence type="ECO:0000259" key="17">
    <source>
        <dbReference type="PROSITE" id="PS50859"/>
    </source>
</evidence>
<keyword evidence="15" id="KW-0175">Coiled coil</keyword>
<evidence type="ECO:0000256" key="15">
    <source>
        <dbReference type="PROSITE-ProRule" id="PRU00290"/>
    </source>
</evidence>
<dbReference type="GO" id="GO:0031201">
    <property type="term" value="C:SNARE complex"/>
    <property type="evidence" value="ECO:0007669"/>
    <property type="project" value="TreeGrafter"/>
</dbReference>
<keyword evidence="3" id="KW-0813">Transport</keyword>
<dbReference type="Gene3D" id="3.30.450.50">
    <property type="entry name" value="Longin domain"/>
    <property type="match status" value="1"/>
</dbReference>
<dbReference type="GO" id="GO:0031902">
    <property type="term" value="C:late endosome membrane"/>
    <property type="evidence" value="ECO:0007669"/>
    <property type="project" value="UniProtKB-SubCell"/>
</dbReference>
<proteinExistence type="inferred from homology"/>
<feature type="domain" description="V-SNARE coiled-coil homology" evidence="18">
    <location>
        <begin position="130"/>
        <end position="190"/>
    </location>
</feature>
<dbReference type="GO" id="GO:0005789">
    <property type="term" value="C:endoplasmic reticulum membrane"/>
    <property type="evidence" value="ECO:0007669"/>
    <property type="project" value="UniProtKB-SubCell"/>
</dbReference>
<dbReference type="SMART" id="SM01270">
    <property type="entry name" value="Longin"/>
    <property type="match status" value="1"/>
</dbReference>
<evidence type="ECO:0000256" key="11">
    <source>
        <dbReference type="ARBA" id="ARBA00037863"/>
    </source>
</evidence>
<sequence length="225" mass="25376">MAFIMPILYSVVARGTTILAKYAACSGNFDEVTENILTKIPPQDDKLTYTQGKYLFHYICEDNIIYMCITDDDFQKSKAFLYLAEMKRRFLAAYGQDAQTAVAYSMNTDFARTLASTMKHYSESNKEIDVLASVMGDLDDLKDIMSKNIDIVAMRGERLELLVYKTENLSANSVTFRKTSRNLARSLFWKNVKIYVIIGAILIVVIYVIVSISCGGLAWPKCVGN</sequence>
<accession>A0AAJ7J504</accession>
<feature type="transmembrane region" description="Helical" evidence="16">
    <location>
        <begin position="194"/>
        <end position="219"/>
    </location>
</feature>
<dbReference type="InterPro" id="IPR011012">
    <property type="entry name" value="Longin-like_dom_sf"/>
</dbReference>
<reference evidence="20" key="1">
    <citation type="submission" date="2025-08" db="UniProtKB">
        <authorList>
            <consortium name="RefSeq"/>
        </authorList>
    </citation>
    <scope>IDENTIFICATION</scope>
    <source>
        <tissue evidence="20">Whole body</tissue>
    </source>
</reference>
<keyword evidence="6 16" id="KW-1133">Transmembrane helix</keyword>
<dbReference type="InterPro" id="IPR010908">
    <property type="entry name" value="Longin_dom"/>
</dbReference>
<evidence type="ECO:0000256" key="7">
    <source>
        <dbReference type="ARBA" id="ARBA00023136"/>
    </source>
</evidence>
<evidence type="ECO:0000256" key="14">
    <source>
        <dbReference type="ARBA" id="ARBA00042194"/>
    </source>
</evidence>
<evidence type="ECO:0000256" key="2">
    <source>
        <dbReference type="ARBA" id="ARBA00008025"/>
    </source>
</evidence>
<dbReference type="GO" id="GO:0000149">
    <property type="term" value="F:SNARE binding"/>
    <property type="evidence" value="ECO:0007669"/>
    <property type="project" value="TreeGrafter"/>
</dbReference>
<protein>
    <recommendedName>
        <fullName evidence="13">Vesicle-associated membrane protein 7</fullName>
    </recommendedName>
    <alternativeName>
        <fullName evidence="14">Synaptobrevin-like protein 1</fullName>
    </alternativeName>
</protein>